<feature type="region of interest" description="Disordered" evidence="1">
    <location>
        <begin position="156"/>
        <end position="175"/>
    </location>
</feature>
<evidence type="ECO:0000313" key="3">
    <source>
        <dbReference type="Proteomes" id="UP000183994"/>
    </source>
</evidence>
<gene>
    <name evidence="2" type="ORF">SAMN02745216_02516</name>
</gene>
<reference evidence="3" key="1">
    <citation type="submission" date="2016-11" db="EMBL/GenBank/DDBJ databases">
        <authorList>
            <person name="Varghese N."/>
            <person name="Submissions S."/>
        </authorList>
    </citation>
    <scope>NUCLEOTIDE SEQUENCE [LARGE SCALE GENOMIC DNA]</scope>
    <source>
        <strain evidence="3">DSM 16219</strain>
    </source>
</reference>
<evidence type="ECO:0000313" key="2">
    <source>
        <dbReference type="EMBL" id="SHJ90773.1"/>
    </source>
</evidence>
<dbReference type="AlphaFoldDB" id="A0A1M6N580"/>
<dbReference type="STRING" id="1121393.SAMN02745216_02516"/>
<dbReference type="RefSeq" id="WP_073476309.1">
    <property type="nucleotide sequence ID" value="NZ_FQZU01000014.1"/>
</dbReference>
<dbReference type="Proteomes" id="UP000183994">
    <property type="component" value="Unassembled WGS sequence"/>
</dbReference>
<name>A0A1M6N580_9BACT</name>
<dbReference type="EMBL" id="FQZU01000014">
    <property type="protein sequence ID" value="SHJ90773.1"/>
    <property type="molecule type" value="Genomic_DNA"/>
</dbReference>
<sequence length="175" mass="19626">MTERIFQSEALTNGWANITNDGVKTWWFDTDKKYPSIYALDKGTVPAYWDDEKYTEEIIKECTHDDVCCLILSSGKTKVLVVVHADLPNVMMHGRVTKEIPWSEYAKEGFMAVKKHITPYQLDAAVINPTVQTLEKLGVLKSIIQKFVKDAKLIEGGADESPADENGTDQDGAEE</sequence>
<proteinExistence type="predicted"/>
<accession>A0A1M6N580</accession>
<protein>
    <submittedName>
        <fullName evidence="2">Uncharacterized protein</fullName>
    </submittedName>
</protein>
<feature type="compositionally biased region" description="Acidic residues" evidence="1">
    <location>
        <begin position="157"/>
        <end position="175"/>
    </location>
</feature>
<keyword evidence="3" id="KW-1185">Reference proteome</keyword>
<organism evidence="2 3">
    <name type="scientific">Desulfatibacillum alkenivorans DSM 16219</name>
    <dbReference type="NCBI Taxonomy" id="1121393"/>
    <lineage>
        <taxon>Bacteria</taxon>
        <taxon>Pseudomonadati</taxon>
        <taxon>Thermodesulfobacteriota</taxon>
        <taxon>Desulfobacteria</taxon>
        <taxon>Desulfobacterales</taxon>
        <taxon>Desulfatibacillaceae</taxon>
        <taxon>Desulfatibacillum</taxon>
    </lineage>
</organism>
<evidence type="ECO:0000256" key="1">
    <source>
        <dbReference type="SAM" id="MobiDB-lite"/>
    </source>
</evidence>